<comment type="caution">
    <text evidence="7">The sequence shown here is derived from an EMBL/GenBank/DDBJ whole genome shotgun (WGS) entry which is preliminary data.</text>
</comment>
<name>A0ABV9H9A5_9HYPH</name>
<dbReference type="PIRSF" id="PIRSF005426">
    <property type="entry name" value="Frp"/>
    <property type="match status" value="1"/>
</dbReference>
<reference evidence="8" key="1">
    <citation type="journal article" date="2019" name="Int. J. Syst. Evol. Microbiol.">
        <title>The Global Catalogue of Microorganisms (GCM) 10K type strain sequencing project: providing services to taxonomists for standard genome sequencing and annotation.</title>
        <authorList>
            <consortium name="The Broad Institute Genomics Platform"/>
            <consortium name="The Broad Institute Genome Sequencing Center for Infectious Disease"/>
            <person name="Wu L."/>
            <person name="Ma J."/>
        </authorList>
    </citation>
    <scope>NUCLEOTIDE SEQUENCE [LARGE SCALE GENOMIC DNA]</scope>
    <source>
        <strain evidence="8">CGMCC 1.15731</strain>
    </source>
</reference>
<dbReference type="Gene3D" id="3.40.109.10">
    <property type="entry name" value="NADH Oxidase"/>
    <property type="match status" value="1"/>
</dbReference>
<dbReference type="PANTHER" id="PTHR43425">
    <property type="entry name" value="OXYGEN-INSENSITIVE NADPH NITROREDUCTASE"/>
    <property type="match status" value="1"/>
</dbReference>
<dbReference type="InterPro" id="IPR029479">
    <property type="entry name" value="Nitroreductase"/>
</dbReference>
<dbReference type="InterPro" id="IPR016446">
    <property type="entry name" value="Flavin_OxRdtase_Frp"/>
</dbReference>
<proteinExistence type="inferred from homology"/>
<dbReference type="RefSeq" id="WP_374834096.1">
    <property type="nucleotide sequence ID" value="NZ_JBHEEZ010000040.1"/>
</dbReference>
<evidence type="ECO:0000256" key="4">
    <source>
        <dbReference type="ARBA" id="ARBA00023002"/>
    </source>
</evidence>
<keyword evidence="4 5" id="KW-0560">Oxidoreductase</keyword>
<keyword evidence="5" id="KW-0521">NADP</keyword>
<dbReference type="EMBL" id="JBHSEL010000106">
    <property type="protein sequence ID" value="MFC4625666.1"/>
    <property type="molecule type" value="Genomic_DNA"/>
</dbReference>
<keyword evidence="3 5" id="KW-0288">FMN</keyword>
<dbReference type="Pfam" id="PF00881">
    <property type="entry name" value="Nitroreductase"/>
    <property type="match status" value="1"/>
</dbReference>
<organism evidence="7 8">
    <name type="scientific">Daeguia caeni</name>
    <dbReference type="NCBI Taxonomy" id="439612"/>
    <lineage>
        <taxon>Bacteria</taxon>
        <taxon>Pseudomonadati</taxon>
        <taxon>Pseudomonadota</taxon>
        <taxon>Alphaproteobacteria</taxon>
        <taxon>Hyphomicrobiales</taxon>
        <taxon>Brucellaceae</taxon>
        <taxon>Daeguia</taxon>
    </lineage>
</organism>
<evidence type="ECO:0000259" key="6">
    <source>
        <dbReference type="Pfam" id="PF00881"/>
    </source>
</evidence>
<accession>A0ABV9H9A5</accession>
<sequence>MTIPTSDLSVTMPPQKRLQARYGADIGFVPPEWNETLDLLLAHRTVRHYLPRKVPEGVLELLVAAAQSASSSSNLQAWSVIAVEDAERKVRLAGFSGNNPHINAAPLLLVWLIDLKRLRDIAVSQGHEGEGLDYLESFLVGAIDAALAAQNAVVAAESLGLGTCYIGGMRNEPENVAHELGLPAGVVAVFGMTVGYPDPVVGTDVKPRLPQSAVLFREHYGQVSWADLDAYDARMKKFQAGQNMPQNGWQSVLARRVASGEVLKERARLGEILRRMGFPLR</sequence>
<dbReference type="SUPFAM" id="SSF55469">
    <property type="entry name" value="FMN-dependent nitroreductase-like"/>
    <property type="match status" value="1"/>
</dbReference>
<dbReference type="InterPro" id="IPR000415">
    <property type="entry name" value="Nitroreductase-like"/>
</dbReference>
<dbReference type="PANTHER" id="PTHR43425:SF2">
    <property type="entry name" value="OXYGEN-INSENSITIVE NADPH NITROREDUCTASE"/>
    <property type="match status" value="1"/>
</dbReference>
<evidence type="ECO:0000313" key="7">
    <source>
        <dbReference type="EMBL" id="MFC4625666.1"/>
    </source>
</evidence>
<evidence type="ECO:0000256" key="5">
    <source>
        <dbReference type="PIRNR" id="PIRNR005426"/>
    </source>
</evidence>
<dbReference type="CDD" id="cd02146">
    <property type="entry name" value="NfsA-like"/>
    <property type="match status" value="1"/>
</dbReference>
<feature type="domain" description="Nitroreductase" evidence="6">
    <location>
        <begin position="42"/>
        <end position="196"/>
    </location>
</feature>
<gene>
    <name evidence="7" type="ORF">ACFO1V_10655</name>
</gene>
<keyword evidence="2 5" id="KW-0285">Flavoprotein</keyword>
<evidence type="ECO:0000313" key="8">
    <source>
        <dbReference type="Proteomes" id="UP001596042"/>
    </source>
</evidence>
<dbReference type="Proteomes" id="UP001596042">
    <property type="component" value="Unassembled WGS sequence"/>
</dbReference>
<evidence type="ECO:0000256" key="3">
    <source>
        <dbReference type="ARBA" id="ARBA00022643"/>
    </source>
</evidence>
<keyword evidence="8" id="KW-1185">Reference proteome</keyword>
<comment type="similarity">
    <text evidence="1 5">Belongs to the flavin oxidoreductase frp family.</text>
</comment>
<protein>
    <submittedName>
        <fullName evidence="7">NADPH-dependent oxidoreductase</fullName>
    </submittedName>
</protein>
<evidence type="ECO:0000256" key="2">
    <source>
        <dbReference type="ARBA" id="ARBA00022630"/>
    </source>
</evidence>
<evidence type="ECO:0000256" key="1">
    <source>
        <dbReference type="ARBA" id="ARBA00008366"/>
    </source>
</evidence>